<dbReference type="PATRIC" id="fig|722438.3.peg.438"/>
<dbReference type="EMBL" id="CP002077">
    <property type="protein sequence ID" value="ADK87043.1"/>
    <property type="molecule type" value="Genomic_DNA"/>
</dbReference>
<proteinExistence type="predicted"/>
<dbReference type="RefSeq" id="WP_010874748.1">
    <property type="nucleotide sequence ID" value="NZ_CP010546.1"/>
</dbReference>
<evidence type="ECO:0000259" key="4">
    <source>
        <dbReference type="SMART" id="SM00861"/>
    </source>
</evidence>
<dbReference type="GeneID" id="66608949"/>
<organism evidence="5 6">
    <name type="scientific">Mycoplasmoides pneumoniae (strain ATCC 15531 / DSM 23978 / CIP 103766 / NBRC 14401 / NCTC 10119 / FH)</name>
    <name type="common">Mycoplasma pneumoniae</name>
    <dbReference type="NCBI Taxonomy" id="722438"/>
    <lineage>
        <taxon>Bacteria</taxon>
        <taxon>Bacillati</taxon>
        <taxon>Mycoplasmatota</taxon>
        <taxon>Mycoplasmoidales</taxon>
        <taxon>Mycoplasmoidaceae</taxon>
        <taxon>Mycoplasmoides</taxon>
    </lineage>
</organism>
<comment type="cofactor">
    <cofactor evidence="1">
        <name>thiamine diphosphate</name>
        <dbReference type="ChEBI" id="CHEBI:58937"/>
    </cofactor>
</comment>
<dbReference type="HOGENOM" id="CLU_012907_1_0_14"/>
<dbReference type="AlphaFoldDB" id="A0A0H3DPA4"/>
<dbReference type="EC" id="1.2.4.1" evidence="5"/>
<keyword evidence="2 5" id="KW-0560">Oxidoreductase</keyword>
<dbReference type="SMART" id="SM00861">
    <property type="entry name" value="Transket_pyr"/>
    <property type="match status" value="1"/>
</dbReference>
<dbReference type="SUPFAM" id="SSF52518">
    <property type="entry name" value="Thiamin diphosphate-binding fold (THDP-binding)"/>
    <property type="match status" value="1"/>
</dbReference>
<dbReference type="KEGG" id="mpj:MPNE_0454"/>
<dbReference type="Pfam" id="PF02779">
    <property type="entry name" value="Transket_pyr"/>
    <property type="match status" value="1"/>
</dbReference>
<dbReference type="GO" id="GO:0004739">
    <property type="term" value="F:pyruvate dehydrogenase (acetyl-transferring) activity"/>
    <property type="evidence" value="ECO:0007669"/>
    <property type="project" value="UniProtKB-EC"/>
</dbReference>
<evidence type="ECO:0000313" key="5">
    <source>
        <dbReference type="EMBL" id="ADK87043.1"/>
    </source>
</evidence>
<dbReference type="Gene3D" id="3.40.50.970">
    <property type="match status" value="1"/>
</dbReference>
<dbReference type="InterPro" id="IPR033248">
    <property type="entry name" value="Transketolase_C"/>
</dbReference>
<dbReference type="Proteomes" id="UP000007756">
    <property type="component" value="Chromosome"/>
</dbReference>
<evidence type="ECO:0000256" key="3">
    <source>
        <dbReference type="ARBA" id="ARBA00023052"/>
    </source>
</evidence>
<dbReference type="eggNOG" id="COG0022">
    <property type="taxonomic scope" value="Bacteria"/>
</dbReference>
<dbReference type="PANTHER" id="PTHR43257:SF2">
    <property type="entry name" value="PYRUVATE DEHYDROGENASE E1 COMPONENT SUBUNIT BETA"/>
    <property type="match status" value="1"/>
</dbReference>
<dbReference type="Pfam" id="PF02780">
    <property type="entry name" value="Transketolase_C"/>
    <property type="match status" value="1"/>
</dbReference>
<feature type="domain" description="Transketolase-like pyrimidine-binding" evidence="4">
    <location>
        <begin position="7"/>
        <end position="182"/>
    </location>
</feature>
<dbReference type="FunFam" id="3.40.50.920:FF:000031">
    <property type="entry name" value="Pyruvate dehydrogenase E1 component subunit beta"/>
    <property type="match status" value="1"/>
</dbReference>
<dbReference type="SMR" id="A0A0H3DPA4"/>
<dbReference type="InterPro" id="IPR029061">
    <property type="entry name" value="THDP-binding"/>
</dbReference>
<dbReference type="InterPro" id="IPR005475">
    <property type="entry name" value="Transketolase-like_Pyr-bd"/>
</dbReference>
<reference evidence="5 6" key="1">
    <citation type="journal article" date="2010" name="Appl. Environ. Microbiol.">
        <title>Targeted chromosomal knockouts in Mycoplasma pneumoniae.</title>
        <authorList>
            <person name="Krishnakumar R."/>
            <person name="Assad-Garcia N."/>
            <person name="Benders G.A."/>
            <person name="Phan Q."/>
            <person name="Montague M.G."/>
            <person name="Glass J.I."/>
        </authorList>
    </citation>
    <scope>NUCLEOTIDE SEQUENCE [LARGE SCALE GENOMIC DNA]</scope>
    <source>
        <strain evidence="6">ATCC 15531 / DSM 22911 / NBRC 14401 / NCTC 10119 / FH</strain>
    </source>
</reference>
<dbReference type="PANTHER" id="PTHR43257">
    <property type="entry name" value="PYRUVATE DEHYDROGENASE E1 COMPONENT BETA SUBUNIT"/>
    <property type="match status" value="1"/>
</dbReference>
<name>A0A0H3DPA4_MYCPB</name>
<dbReference type="FunFam" id="3.40.50.970:FF:000001">
    <property type="entry name" value="Pyruvate dehydrogenase E1 beta subunit"/>
    <property type="match status" value="1"/>
</dbReference>
<protein>
    <submittedName>
        <fullName evidence="5">Pyruvate dehydrogenase E1 component subunit beta</fullName>
        <ecNumber evidence="5">1.2.4.1</ecNumber>
    </submittedName>
</protein>
<gene>
    <name evidence="5" type="primary">pdhB</name>
    <name evidence="5" type="ordered locus">MPNE_0454</name>
</gene>
<keyword evidence="5" id="KW-0670">Pyruvate</keyword>
<evidence type="ECO:0000256" key="1">
    <source>
        <dbReference type="ARBA" id="ARBA00001964"/>
    </source>
</evidence>
<dbReference type="Gene3D" id="3.40.50.920">
    <property type="match status" value="1"/>
</dbReference>
<keyword evidence="3" id="KW-0786">Thiamine pyrophosphate</keyword>
<dbReference type="CDD" id="cd07036">
    <property type="entry name" value="TPP_PYR_E1-PDHc-beta_like"/>
    <property type="match status" value="1"/>
</dbReference>
<dbReference type="STRING" id="722438.F539_02195"/>
<dbReference type="InterPro" id="IPR009014">
    <property type="entry name" value="Transketo_C/PFOR_II"/>
</dbReference>
<dbReference type="PaxDb" id="722438-MPNE_0454"/>
<accession>A0A0H3DPA4</accession>
<evidence type="ECO:0000256" key="2">
    <source>
        <dbReference type="ARBA" id="ARBA00023002"/>
    </source>
</evidence>
<dbReference type="SUPFAM" id="SSF52922">
    <property type="entry name" value="TK C-terminal domain-like"/>
    <property type="match status" value="1"/>
</dbReference>
<evidence type="ECO:0000313" key="6">
    <source>
        <dbReference type="Proteomes" id="UP000007756"/>
    </source>
</evidence>
<sequence length="327" mass="35914">MSKTIQANNIEALGNAMDLALERDPNVVLYGQDAGFEGGVFRATKGLQKKYGEERVWDCPIAEAAMAGIGVGAAIGGLKPIVEIQFSGFSFPAMFQIFTHAARIRNRSRGVYTCPIIVRMPMGGGIKALEHHSETLEAIYGQIAGLKTVMPSNPYDTKGLFLAAVESPDPVVFFEPKKLYRAFRQEIPADYYTVPIGQANLISQGNNLTIVSYGPTMFDLINMVYGGELKDKGIELIDLRTISPWDKETVFNSVKKTGRLLVVTEAAKTFTTSGEIIASVTEELFSYLKAAPQRVTGWDIVVPLARGEHYQFNLNARILEAVNQLLK</sequence>